<dbReference type="PANTHER" id="PTHR23291">
    <property type="entry name" value="BAX INHIBITOR-RELATED"/>
    <property type="match status" value="1"/>
</dbReference>
<dbReference type="CTD" id="20319813"/>
<feature type="transmembrane region" description="Helical" evidence="5">
    <location>
        <begin position="352"/>
        <end position="374"/>
    </location>
</feature>
<name>A0A074ZNG3_OPIVI</name>
<evidence type="ECO:0000256" key="5">
    <source>
        <dbReference type="SAM" id="Phobius"/>
    </source>
</evidence>
<keyword evidence="2 5" id="KW-0812">Transmembrane</keyword>
<keyword evidence="3 5" id="KW-1133">Transmembrane helix</keyword>
<dbReference type="GO" id="GO:0005783">
    <property type="term" value="C:endoplasmic reticulum"/>
    <property type="evidence" value="ECO:0007669"/>
    <property type="project" value="TreeGrafter"/>
</dbReference>
<dbReference type="Pfam" id="PF01027">
    <property type="entry name" value="Bax1-I"/>
    <property type="match status" value="1"/>
</dbReference>
<evidence type="ECO:0000256" key="1">
    <source>
        <dbReference type="ARBA" id="ARBA00004141"/>
    </source>
</evidence>
<evidence type="ECO:0000313" key="7">
    <source>
        <dbReference type="Proteomes" id="UP000054324"/>
    </source>
</evidence>
<evidence type="ECO:0000256" key="4">
    <source>
        <dbReference type="ARBA" id="ARBA00023136"/>
    </source>
</evidence>
<dbReference type="GO" id="GO:0016020">
    <property type="term" value="C:membrane"/>
    <property type="evidence" value="ECO:0007669"/>
    <property type="project" value="UniProtKB-SubCell"/>
</dbReference>
<dbReference type="GO" id="GO:2001234">
    <property type="term" value="P:negative regulation of apoptotic signaling pathway"/>
    <property type="evidence" value="ECO:0007669"/>
    <property type="project" value="TreeGrafter"/>
</dbReference>
<feature type="transmembrane region" description="Helical" evidence="5">
    <location>
        <begin position="294"/>
        <end position="315"/>
    </location>
</feature>
<feature type="transmembrane region" description="Helical" evidence="5">
    <location>
        <begin position="232"/>
        <end position="253"/>
    </location>
</feature>
<proteinExistence type="predicted"/>
<keyword evidence="7" id="KW-1185">Reference proteome</keyword>
<dbReference type="OrthoDB" id="7933078at2759"/>
<dbReference type="CDD" id="cd10428">
    <property type="entry name" value="LFG_like"/>
    <property type="match status" value="1"/>
</dbReference>
<dbReference type="EMBL" id="KL596726">
    <property type="protein sequence ID" value="KER27307.1"/>
    <property type="molecule type" value="Genomic_DNA"/>
</dbReference>
<sequence>MLQVTSARYPAPTSSGISKSIFKPRRSACLGVFNVRTLKQVGQQAALVLTPDSRGIDVCCVSETRIQDAGTVFETTASSLSTPLKLYPSDDPEAAAARCSKDGIYPCLSGYPLTVTSVRSDTVKDELYDVLKALLRQARSSDIVAVAGDLNAQVDRLSAPVTHLGGRHGSYAYYFSFTVTMIYKEINFNFSGGGMPSCPSYESTMNEATGANQFTASTFSDKDVRRKFIQKVYVILAIQLTVTTAIVCIFTFVPEVRYAIQRNPWAYYVAYAVFLVTYIILSCCVGCRRRSPGNYLCLAVFTLALSYLAGTIAAFHSTLSVMIAFLMTIILCVAITLFAMQTRWDFTMCSGLILVLSLTLLLTGIACLIVNFTLGRNNVLSAVYSGVALLLFSILLVVDTQMVLGGKGHELSEEEYIFGALQLYVDVVIILISIMGISGAAR</sequence>
<dbReference type="GO" id="GO:0005794">
    <property type="term" value="C:Golgi apparatus"/>
    <property type="evidence" value="ECO:0007669"/>
    <property type="project" value="TreeGrafter"/>
</dbReference>
<dbReference type="RefSeq" id="XP_009168954.1">
    <property type="nucleotide sequence ID" value="XM_009170690.1"/>
</dbReference>
<gene>
    <name evidence="6" type="ORF">T265_05631</name>
</gene>
<feature type="transmembrane region" description="Helical" evidence="5">
    <location>
        <begin position="265"/>
        <end position="287"/>
    </location>
</feature>
<evidence type="ECO:0000256" key="3">
    <source>
        <dbReference type="ARBA" id="ARBA00022989"/>
    </source>
</evidence>
<comment type="subcellular location">
    <subcellularLocation>
        <location evidence="1">Membrane</location>
        <topology evidence="1">Multi-pass membrane protein</topology>
    </subcellularLocation>
</comment>
<dbReference type="AlphaFoldDB" id="A0A074ZNG3"/>
<dbReference type="KEGG" id="ovi:T265_05631"/>
<dbReference type="GeneID" id="20319813"/>
<dbReference type="Proteomes" id="UP000054324">
    <property type="component" value="Unassembled WGS sequence"/>
</dbReference>
<keyword evidence="4 5" id="KW-0472">Membrane</keyword>
<accession>A0A074ZNG3</accession>
<organism evidence="6 7">
    <name type="scientific">Opisthorchis viverrini</name>
    <name type="common">Southeast Asian liver fluke</name>
    <dbReference type="NCBI Taxonomy" id="6198"/>
    <lineage>
        <taxon>Eukaryota</taxon>
        <taxon>Metazoa</taxon>
        <taxon>Spiralia</taxon>
        <taxon>Lophotrochozoa</taxon>
        <taxon>Platyhelminthes</taxon>
        <taxon>Trematoda</taxon>
        <taxon>Digenea</taxon>
        <taxon>Opisthorchiida</taxon>
        <taxon>Opisthorchiata</taxon>
        <taxon>Opisthorchiidae</taxon>
        <taxon>Opisthorchis</taxon>
    </lineage>
</organism>
<feature type="transmembrane region" description="Helical" evidence="5">
    <location>
        <begin position="416"/>
        <end position="441"/>
    </location>
</feature>
<protein>
    <submittedName>
        <fullName evidence="6">Uncharacterized protein</fullName>
    </submittedName>
</protein>
<dbReference type="InterPro" id="IPR006214">
    <property type="entry name" value="Bax_inhibitor_1-related"/>
</dbReference>
<evidence type="ECO:0000313" key="6">
    <source>
        <dbReference type="EMBL" id="KER27307.1"/>
    </source>
</evidence>
<feature type="transmembrane region" description="Helical" evidence="5">
    <location>
        <begin position="321"/>
        <end position="340"/>
    </location>
</feature>
<dbReference type="PANTHER" id="PTHR23291:SF127">
    <property type="entry name" value="PROTEIN LIFEGUARD 1-LIKE"/>
    <property type="match status" value="1"/>
</dbReference>
<evidence type="ECO:0000256" key="2">
    <source>
        <dbReference type="ARBA" id="ARBA00022692"/>
    </source>
</evidence>
<feature type="transmembrane region" description="Helical" evidence="5">
    <location>
        <begin position="380"/>
        <end position="404"/>
    </location>
</feature>
<reference evidence="6 7" key="1">
    <citation type="submission" date="2013-11" db="EMBL/GenBank/DDBJ databases">
        <title>Opisthorchis viverrini - life in the bile duct.</title>
        <authorList>
            <person name="Young N.D."/>
            <person name="Nagarajan N."/>
            <person name="Lin S.J."/>
            <person name="Korhonen P.K."/>
            <person name="Jex A.R."/>
            <person name="Hall R.S."/>
            <person name="Safavi-Hemami H."/>
            <person name="Kaewkong W."/>
            <person name="Bertrand D."/>
            <person name="Gao S."/>
            <person name="Seet Q."/>
            <person name="Wongkham S."/>
            <person name="Teh B.T."/>
            <person name="Wongkham C."/>
            <person name="Intapan P.M."/>
            <person name="Maleewong W."/>
            <person name="Yang X."/>
            <person name="Hu M."/>
            <person name="Wang Z."/>
            <person name="Hofmann A."/>
            <person name="Sternberg P.W."/>
            <person name="Tan P."/>
            <person name="Wang J."/>
            <person name="Gasser R.B."/>
        </authorList>
    </citation>
    <scope>NUCLEOTIDE SEQUENCE [LARGE SCALE GENOMIC DNA]</scope>
</reference>